<dbReference type="AlphaFoldDB" id="A0A9W8Z4G3"/>
<dbReference type="SUPFAM" id="SSF57180">
    <property type="entry name" value="Cellulose-binding domain"/>
    <property type="match status" value="1"/>
</dbReference>
<evidence type="ECO:0000256" key="1">
    <source>
        <dbReference type="ARBA" id="ARBA00000695"/>
    </source>
</evidence>
<dbReference type="Pfam" id="PF03211">
    <property type="entry name" value="Pectate_lyase"/>
    <property type="match status" value="1"/>
</dbReference>
<evidence type="ECO:0000256" key="7">
    <source>
        <dbReference type="ARBA" id="ARBA00022837"/>
    </source>
</evidence>
<dbReference type="InterPro" id="IPR035971">
    <property type="entry name" value="CBD_sf"/>
</dbReference>
<evidence type="ECO:0000256" key="9">
    <source>
        <dbReference type="ARBA" id="ARBA00025679"/>
    </source>
</evidence>
<feature type="compositionally biased region" description="Polar residues" evidence="11">
    <location>
        <begin position="257"/>
        <end position="269"/>
    </location>
</feature>
<dbReference type="PROSITE" id="PS51164">
    <property type="entry name" value="CBM1_2"/>
    <property type="match status" value="1"/>
</dbReference>
<keyword evidence="7 10" id="KW-0106">Calcium</keyword>
<dbReference type="EC" id="4.2.2.2" evidence="10"/>
<organism evidence="13 14">
    <name type="scientific">Didymella pomorum</name>
    <dbReference type="NCBI Taxonomy" id="749634"/>
    <lineage>
        <taxon>Eukaryota</taxon>
        <taxon>Fungi</taxon>
        <taxon>Dikarya</taxon>
        <taxon>Ascomycota</taxon>
        <taxon>Pezizomycotina</taxon>
        <taxon>Dothideomycetes</taxon>
        <taxon>Pleosporomycetidae</taxon>
        <taxon>Pleosporales</taxon>
        <taxon>Pleosporineae</taxon>
        <taxon>Didymellaceae</taxon>
        <taxon>Didymella</taxon>
    </lineage>
</organism>
<dbReference type="OrthoDB" id="441042at2759"/>
<evidence type="ECO:0000256" key="2">
    <source>
        <dbReference type="ARBA" id="ARBA00001913"/>
    </source>
</evidence>
<dbReference type="EMBL" id="JAPEVA010000116">
    <property type="protein sequence ID" value="KAJ4398977.1"/>
    <property type="molecule type" value="Genomic_DNA"/>
</dbReference>
<dbReference type="PANTHER" id="PTHR33407">
    <property type="entry name" value="PECTATE LYASE F-RELATED"/>
    <property type="match status" value="1"/>
</dbReference>
<gene>
    <name evidence="13" type="ORF">N0V91_009755</name>
</gene>
<feature type="signal peptide" evidence="10">
    <location>
        <begin position="1"/>
        <end position="18"/>
    </location>
</feature>
<dbReference type="GO" id="GO:0005576">
    <property type="term" value="C:extracellular region"/>
    <property type="evidence" value="ECO:0007669"/>
    <property type="project" value="UniProtKB-SubCell"/>
</dbReference>
<proteinExistence type="inferred from homology"/>
<comment type="subcellular location">
    <subcellularLocation>
        <location evidence="3 10">Secreted</location>
    </subcellularLocation>
</comment>
<dbReference type="Proteomes" id="UP001140510">
    <property type="component" value="Unassembled WGS sequence"/>
</dbReference>
<evidence type="ECO:0000256" key="10">
    <source>
        <dbReference type="RuleBase" id="RU367009"/>
    </source>
</evidence>
<evidence type="ECO:0000313" key="13">
    <source>
        <dbReference type="EMBL" id="KAJ4398977.1"/>
    </source>
</evidence>
<feature type="region of interest" description="Disordered" evidence="11">
    <location>
        <begin position="245"/>
        <end position="269"/>
    </location>
</feature>
<dbReference type="SUPFAM" id="SSF51126">
    <property type="entry name" value="Pectin lyase-like"/>
    <property type="match status" value="1"/>
</dbReference>
<keyword evidence="8 10" id="KW-0456">Lyase</keyword>
<accession>A0A9W8Z4G3</accession>
<evidence type="ECO:0000256" key="4">
    <source>
        <dbReference type="ARBA" id="ARBA00006463"/>
    </source>
</evidence>
<name>A0A9W8Z4G3_9PLEO</name>
<comment type="cofactor">
    <cofactor evidence="2 10">
        <name>Ca(2+)</name>
        <dbReference type="ChEBI" id="CHEBI:29108"/>
    </cofactor>
</comment>
<comment type="catalytic activity">
    <reaction evidence="1 10">
        <text>Eliminative cleavage of (1-&gt;4)-alpha-D-galacturonan to give oligosaccharides with 4-deoxy-alpha-D-galact-4-enuronosyl groups at their non-reducing ends.</text>
        <dbReference type="EC" id="4.2.2.2"/>
    </reaction>
</comment>
<keyword evidence="6 10" id="KW-0732">Signal</keyword>
<reference evidence="13" key="1">
    <citation type="submission" date="2022-10" db="EMBL/GenBank/DDBJ databases">
        <title>Tapping the CABI collections for fungal endophytes: first genome assemblies for Collariella, Neodidymelliopsis, Ascochyta clinopodiicola, Didymella pomorum, Didymosphaeria variabile, Neocosmospora piperis and Neocucurbitaria cava.</title>
        <authorList>
            <person name="Hill R."/>
        </authorList>
    </citation>
    <scope>NUCLEOTIDE SEQUENCE</scope>
    <source>
        <strain evidence="13">IMI 355091</strain>
    </source>
</reference>
<sequence>MKFTQVQLVALIASIASAQTLNIPTRVGEIVSLPEPSIITGTFDGDNKEFDRGQPCDSDEDTGSNNAVFILEDGASLSNVIIGADSLEGVHCTGSCTLTNVWFRDVCEDAISVLGTGDALIVGGGAQEAKDKVVQHNGAGTVTIKDFTVVNAGKLYRSCGDCTNNEAKSPRKVVVENVRAYGLTSDLIGINSNFGDEATISGSCGETKNVCQEYKGVNKGNGSSSKVDTKSACKGAQGQLDALPACGADSELPTPETPSGTTGAVPSATASGNATVVVPTPTATITASEVKPTYTATVSATEVEEEATATAVPTTLETKTKTEEAVPTKDTESGSVARWGQCGGKGYTGPTTCASGECKVQNDWYSQCL</sequence>
<feature type="chain" id="PRO_5041012684" description="Pectate lyase" evidence="10">
    <location>
        <begin position="19"/>
        <end position="369"/>
    </location>
</feature>
<evidence type="ECO:0000256" key="6">
    <source>
        <dbReference type="ARBA" id="ARBA00022729"/>
    </source>
</evidence>
<dbReference type="InterPro" id="IPR011050">
    <property type="entry name" value="Pectin_lyase_fold/virulence"/>
</dbReference>
<evidence type="ECO:0000256" key="3">
    <source>
        <dbReference type="ARBA" id="ARBA00004613"/>
    </source>
</evidence>
<dbReference type="InterPro" id="IPR004898">
    <property type="entry name" value="Pectate_lyase_PlyH/PlyE-like"/>
</dbReference>
<evidence type="ECO:0000256" key="8">
    <source>
        <dbReference type="ARBA" id="ARBA00023239"/>
    </source>
</evidence>
<dbReference type="GO" id="GO:0030570">
    <property type="term" value="F:pectate lyase activity"/>
    <property type="evidence" value="ECO:0007669"/>
    <property type="project" value="UniProtKB-UniRule"/>
</dbReference>
<dbReference type="Gene3D" id="2.160.20.10">
    <property type="entry name" value="Single-stranded right-handed beta-helix, Pectin lyase-like"/>
    <property type="match status" value="1"/>
</dbReference>
<protein>
    <recommendedName>
        <fullName evidence="10">Pectate lyase</fullName>
        <ecNumber evidence="10">4.2.2.2</ecNumber>
    </recommendedName>
</protein>
<dbReference type="InterPro" id="IPR012334">
    <property type="entry name" value="Pectin_lyas_fold"/>
</dbReference>
<dbReference type="GO" id="GO:0045490">
    <property type="term" value="P:pectin catabolic process"/>
    <property type="evidence" value="ECO:0007669"/>
    <property type="project" value="TreeGrafter"/>
</dbReference>
<comment type="caution">
    <text evidence="13">The sequence shown here is derived from an EMBL/GenBank/DDBJ whole genome shotgun (WGS) entry which is preliminary data.</text>
</comment>
<feature type="domain" description="CBM1" evidence="12">
    <location>
        <begin position="334"/>
        <end position="369"/>
    </location>
</feature>
<evidence type="ECO:0000259" key="12">
    <source>
        <dbReference type="PROSITE" id="PS51164"/>
    </source>
</evidence>
<dbReference type="SMART" id="SM00236">
    <property type="entry name" value="fCBD"/>
    <property type="match status" value="1"/>
</dbReference>
<dbReference type="GO" id="GO:0030248">
    <property type="term" value="F:cellulose binding"/>
    <property type="evidence" value="ECO:0007669"/>
    <property type="project" value="InterPro"/>
</dbReference>
<comment type="similarity">
    <text evidence="4 10">Belongs to the polysaccharide lyase 3 family.</text>
</comment>
<evidence type="ECO:0000313" key="14">
    <source>
        <dbReference type="Proteomes" id="UP001140510"/>
    </source>
</evidence>
<dbReference type="Pfam" id="PF00734">
    <property type="entry name" value="CBM_1"/>
    <property type="match status" value="1"/>
</dbReference>
<evidence type="ECO:0000256" key="5">
    <source>
        <dbReference type="ARBA" id="ARBA00022525"/>
    </source>
</evidence>
<keyword evidence="14" id="KW-1185">Reference proteome</keyword>
<keyword evidence="5 10" id="KW-0964">Secreted</keyword>
<dbReference type="PROSITE" id="PS00562">
    <property type="entry name" value="CBM1_1"/>
    <property type="match status" value="1"/>
</dbReference>
<comment type="function">
    <text evidence="9 10">Pectinolytic enzyme consist of four classes of enzymes: pectin lyase, polygalacturonase, pectin methylesterase and rhamnogalacturonase. Among pectinolytic enzymes, pectin lyase is the most important in depolymerization of pectin, since it cleaves internal glycosidic bonds of highly methylated pectins. Favors pectate, the anion, over pectin, the methyl ester.</text>
</comment>
<dbReference type="InterPro" id="IPR000254">
    <property type="entry name" value="CBD"/>
</dbReference>
<dbReference type="PANTHER" id="PTHR33407:SF9">
    <property type="entry name" value="PECTATE LYASE F-RELATED"/>
    <property type="match status" value="1"/>
</dbReference>
<evidence type="ECO:0000256" key="11">
    <source>
        <dbReference type="SAM" id="MobiDB-lite"/>
    </source>
</evidence>